<dbReference type="Gene3D" id="1.10.3720.10">
    <property type="entry name" value="MetI-like"/>
    <property type="match status" value="1"/>
</dbReference>
<dbReference type="CDD" id="cd06261">
    <property type="entry name" value="TM_PBP2"/>
    <property type="match status" value="1"/>
</dbReference>
<evidence type="ECO:0000256" key="3">
    <source>
        <dbReference type="ARBA" id="ARBA00010072"/>
    </source>
</evidence>
<feature type="transmembrane region" description="Helical" evidence="11">
    <location>
        <begin position="23"/>
        <end position="43"/>
    </location>
</feature>
<keyword evidence="9 11" id="KW-1133">Transmembrane helix</keyword>
<dbReference type="PROSITE" id="PS50928">
    <property type="entry name" value="ABC_TM1"/>
    <property type="match status" value="1"/>
</dbReference>
<keyword evidence="8" id="KW-0029">Amino-acid transport</keyword>
<proteinExistence type="inferred from homology"/>
<reference evidence="13 14" key="1">
    <citation type="submission" date="2022-10" db="EMBL/GenBank/DDBJ databases">
        <title>Host association and intracellularity evolved multiple times independently in the Rickettsiales.</title>
        <authorList>
            <person name="Castelli M."/>
            <person name="Nardi T."/>
            <person name="Gammuto L."/>
            <person name="Bellinzona G."/>
            <person name="Sabaneyeva E."/>
            <person name="Potekhin A."/>
            <person name="Serra V."/>
            <person name="Petroni G."/>
            <person name="Sassera D."/>
        </authorList>
    </citation>
    <scope>NUCLEOTIDE SEQUENCE [LARGE SCALE GENOMIC DNA]</scope>
    <source>
        <strain evidence="13 14">Kr 154-4</strain>
    </source>
</reference>
<feature type="domain" description="ABC transmembrane type-1" evidence="12">
    <location>
        <begin position="19"/>
        <end position="208"/>
    </location>
</feature>
<keyword evidence="5 11" id="KW-0813">Transport</keyword>
<evidence type="ECO:0000256" key="9">
    <source>
        <dbReference type="ARBA" id="ARBA00022989"/>
    </source>
</evidence>
<evidence type="ECO:0000259" key="12">
    <source>
        <dbReference type="PROSITE" id="PS50928"/>
    </source>
</evidence>
<dbReference type="SUPFAM" id="SSF161098">
    <property type="entry name" value="MetI-like"/>
    <property type="match status" value="1"/>
</dbReference>
<dbReference type="NCBIfam" id="TIGR01726">
    <property type="entry name" value="HEQRo_perm_3TM"/>
    <property type="match status" value="1"/>
</dbReference>
<sequence length="216" mass="24098">MLAEFITSWPSASFIIQGAVVTLKYSIIAVFFGLIIGIFLALFKMSKHFAIRTFAHIYTSIFRGTPVLIQLSIIYFGMPSLIDIKFNIFTAGVLTFSLNSGAYVSEIIRAGIEAVDKGQFDAARALGIPQSLMMKDIILPQAIRTILPSLINELINLIKESAIISMIGEMDIMRRAQMISVETYNFFIPMCIAAATYYFLVLVISYLSRILEKKLA</sequence>
<comment type="similarity">
    <text evidence="3">Belongs to the binding-protein-dependent transport system permease family. HisMQ subfamily.</text>
</comment>
<keyword evidence="7 11" id="KW-0812">Transmembrane</keyword>
<evidence type="ECO:0000313" key="13">
    <source>
        <dbReference type="EMBL" id="WPY00767.1"/>
    </source>
</evidence>
<keyword evidence="10 11" id="KW-0472">Membrane</keyword>
<feature type="transmembrane region" description="Helical" evidence="11">
    <location>
        <begin position="55"/>
        <end position="78"/>
    </location>
</feature>
<protein>
    <recommendedName>
        <fullName evidence="4">Putative glutamine transport system permease protein GlnP</fullName>
    </recommendedName>
</protein>
<evidence type="ECO:0000256" key="8">
    <source>
        <dbReference type="ARBA" id="ARBA00022970"/>
    </source>
</evidence>
<evidence type="ECO:0000256" key="2">
    <source>
        <dbReference type="ARBA" id="ARBA00004429"/>
    </source>
</evidence>
<evidence type="ECO:0000256" key="6">
    <source>
        <dbReference type="ARBA" id="ARBA00022475"/>
    </source>
</evidence>
<evidence type="ECO:0000313" key="14">
    <source>
        <dbReference type="Proteomes" id="UP001326613"/>
    </source>
</evidence>
<dbReference type="InterPro" id="IPR043429">
    <property type="entry name" value="ArtM/GltK/GlnP/TcyL/YhdX-like"/>
</dbReference>
<dbReference type="Proteomes" id="UP001326613">
    <property type="component" value="Chromosome"/>
</dbReference>
<dbReference type="EMBL" id="CP112932">
    <property type="protein sequence ID" value="WPY00767.1"/>
    <property type="molecule type" value="Genomic_DNA"/>
</dbReference>
<evidence type="ECO:0000256" key="11">
    <source>
        <dbReference type="RuleBase" id="RU363032"/>
    </source>
</evidence>
<organism evidence="13 14">
    <name type="scientific">Candidatus Trichorickettsia mobilis</name>
    <dbReference type="NCBI Taxonomy" id="1346319"/>
    <lineage>
        <taxon>Bacteria</taxon>
        <taxon>Pseudomonadati</taxon>
        <taxon>Pseudomonadota</taxon>
        <taxon>Alphaproteobacteria</taxon>
        <taxon>Rickettsiales</taxon>
        <taxon>Rickettsiaceae</taxon>
        <taxon>Rickettsieae</taxon>
        <taxon>Candidatus Trichorickettsia</taxon>
    </lineage>
</organism>
<evidence type="ECO:0000256" key="4">
    <source>
        <dbReference type="ARBA" id="ARBA00016506"/>
    </source>
</evidence>
<dbReference type="PANTHER" id="PTHR30614">
    <property type="entry name" value="MEMBRANE COMPONENT OF AMINO ACID ABC TRANSPORTER"/>
    <property type="match status" value="1"/>
</dbReference>
<evidence type="ECO:0000256" key="10">
    <source>
        <dbReference type="ARBA" id="ARBA00023136"/>
    </source>
</evidence>
<gene>
    <name evidence="13" type="ORF">Trichorick_00653</name>
</gene>
<keyword evidence="6" id="KW-1003">Cell membrane</keyword>
<evidence type="ECO:0000256" key="5">
    <source>
        <dbReference type="ARBA" id="ARBA00022448"/>
    </source>
</evidence>
<feature type="transmembrane region" description="Helical" evidence="11">
    <location>
        <begin position="183"/>
        <end position="207"/>
    </location>
</feature>
<dbReference type="Pfam" id="PF00528">
    <property type="entry name" value="BPD_transp_1"/>
    <property type="match status" value="1"/>
</dbReference>
<dbReference type="InterPro" id="IPR035906">
    <property type="entry name" value="MetI-like_sf"/>
</dbReference>
<accession>A0ABZ0URV0</accession>
<dbReference type="PANTHER" id="PTHR30614:SF20">
    <property type="entry name" value="GLUTAMINE TRANSPORT SYSTEM PERMEASE PROTEIN GLNP"/>
    <property type="match status" value="1"/>
</dbReference>
<dbReference type="InterPro" id="IPR010065">
    <property type="entry name" value="AA_ABC_transptr_permease_3TM"/>
</dbReference>
<dbReference type="RefSeq" id="WP_323738810.1">
    <property type="nucleotide sequence ID" value="NZ_CP112932.1"/>
</dbReference>
<keyword evidence="14" id="KW-1185">Reference proteome</keyword>
<feature type="transmembrane region" description="Helical" evidence="11">
    <location>
        <begin position="84"/>
        <end position="104"/>
    </location>
</feature>
<comment type="subcellular location">
    <subcellularLocation>
        <location evidence="2">Cell inner membrane</location>
        <topology evidence="2">Multi-pass membrane protein</topology>
    </subcellularLocation>
    <subcellularLocation>
        <location evidence="11">Cell membrane</location>
        <topology evidence="11">Multi-pass membrane protein</topology>
    </subcellularLocation>
</comment>
<comment type="function">
    <text evidence="1">Part of the binding-protein-dependent transport system for glutamine; probably responsible for the translocation of the substrate across the membrane.</text>
</comment>
<evidence type="ECO:0000256" key="7">
    <source>
        <dbReference type="ARBA" id="ARBA00022692"/>
    </source>
</evidence>
<name>A0ABZ0URV0_9RICK</name>
<dbReference type="InterPro" id="IPR000515">
    <property type="entry name" value="MetI-like"/>
</dbReference>
<evidence type="ECO:0000256" key="1">
    <source>
        <dbReference type="ARBA" id="ARBA00003159"/>
    </source>
</evidence>